<dbReference type="Proteomes" id="UP001056120">
    <property type="component" value="Linkage Group LG04"/>
</dbReference>
<accession>A0ACB9JHT2</accession>
<name>A0ACB9JHT2_9ASTR</name>
<proteinExistence type="predicted"/>
<protein>
    <submittedName>
        <fullName evidence="1">Uncharacterized protein</fullName>
    </submittedName>
</protein>
<gene>
    <name evidence="1" type="ORF">L1987_13929</name>
</gene>
<comment type="caution">
    <text evidence="1">The sequence shown here is derived from an EMBL/GenBank/DDBJ whole genome shotgun (WGS) entry which is preliminary data.</text>
</comment>
<reference evidence="1 2" key="2">
    <citation type="journal article" date="2022" name="Mol. Ecol. Resour.">
        <title>The genomes of chicory, endive, great burdock and yacon provide insights into Asteraceae paleo-polyploidization history and plant inulin production.</title>
        <authorList>
            <person name="Fan W."/>
            <person name="Wang S."/>
            <person name="Wang H."/>
            <person name="Wang A."/>
            <person name="Jiang F."/>
            <person name="Liu H."/>
            <person name="Zhao H."/>
            <person name="Xu D."/>
            <person name="Zhang Y."/>
        </authorList>
    </citation>
    <scope>NUCLEOTIDE SEQUENCE [LARGE SCALE GENOMIC DNA]</scope>
    <source>
        <strain evidence="2">cv. Yunnan</strain>
        <tissue evidence="1">Leaves</tissue>
    </source>
</reference>
<reference evidence="2" key="1">
    <citation type="journal article" date="2022" name="Mol. Ecol. Resour.">
        <title>The genomes of chicory, endive, great burdock and yacon provide insights into Asteraceae palaeo-polyploidization history and plant inulin production.</title>
        <authorList>
            <person name="Fan W."/>
            <person name="Wang S."/>
            <person name="Wang H."/>
            <person name="Wang A."/>
            <person name="Jiang F."/>
            <person name="Liu H."/>
            <person name="Zhao H."/>
            <person name="Xu D."/>
            <person name="Zhang Y."/>
        </authorList>
    </citation>
    <scope>NUCLEOTIDE SEQUENCE [LARGE SCALE GENOMIC DNA]</scope>
    <source>
        <strain evidence="2">cv. Yunnan</strain>
    </source>
</reference>
<sequence length="141" mass="15521">MSMSPRVDSARSVDCSTNEITRQWMWVAPDDIISGCDMGCSFHYSSSGSVSTVALMVRLPLISHSHTMGSLRNKFLLLIIITFLAFSEATSRFPKEITWEQMVPKKFPTPSSAPSRGTNSVTDSDTMVETARRLPSADGKV</sequence>
<organism evidence="1 2">
    <name type="scientific">Smallanthus sonchifolius</name>
    <dbReference type="NCBI Taxonomy" id="185202"/>
    <lineage>
        <taxon>Eukaryota</taxon>
        <taxon>Viridiplantae</taxon>
        <taxon>Streptophyta</taxon>
        <taxon>Embryophyta</taxon>
        <taxon>Tracheophyta</taxon>
        <taxon>Spermatophyta</taxon>
        <taxon>Magnoliopsida</taxon>
        <taxon>eudicotyledons</taxon>
        <taxon>Gunneridae</taxon>
        <taxon>Pentapetalae</taxon>
        <taxon>asterids</taxon>
        <taxon>campanulids</taxon>
        <taxon>Asterales</taxon>
        <taxon>Asteraceae</taxon>
        <taxon>Asteroideae</taxon>
        <taxon>Heliantheae alliance</taxon>
        <taxon>Millerieae</taxon>
        <taxon>Smallanthus</taxon>
    </lineage>
</organism>
<evidence type="ECO:0000313" key="1">
    <source>
        <dbReference type="EMBL" id="KAI3820073.1"/>
    </source>
</evidence>
<evidence type="ECO:0000313" key="2">
    <source>
        <dbReference type="Proteomes" id="UP001056120"/>
    </source>
</evidence>
<keyword evidence="2" id="KW-1185">Reference proteome</keyword>
<dbReference type="EMBL" id="CM042021">
    <property type="protein sequence ID" value="KAI3820073.1"/>
    <property type="molecule type" value="Genomic_DNA"/>
</dbReference>